<dbReference type="AlphaFoldDB" id="L0K423"/>
<dbReference type="Proteomes" id="UP000010878">
    <property type="component" value="Chromosome"/>
</dbReference>
<dbReference type="SUPFAM" id="SSF53448">
    <property type="entry name" value="Nucleotide-diphospho-sugar transferases"/>
    <property type="match status" value="1"/>
</dbReference>
<evidence type="ECO:0000259" key="4">
    <source>
        <dbReference type="Pfam" id="PF00535"/>
    </source>
</evidence>
<dbReference type="KEGG" id="nou:Natoc_3557"/>
<dbReference type="Pfam" id="PF00535">
    <property type="entry name" value="Glycos_transf_2"/>
    <property type="match status" value="1"/>
</dbReference>
<keyword evidence="2" id="KW-0328">Glycosyltransferase</keyword>
<evidence type="ECO:0000256" key="1">
    <source>
        <dbReference type="ARBA" id="ARBA00006739"/>
    </source>
</evidence>
<evidence type="ECO:0000256" key="3">
    <source>
        <dbReference type="ARBA" id="ARBA00022679"/>
    </source>
</evidence>
<dbReference type="Gene3D" id="3.90.550.10">
    <property type="entry name" value="Spore Coat Polysaccharide Biosynthesis Protein SpsA, Chain A"/>
    <property type="match status" value="1"/>
</dbReference>
<evidence type="ECO:0000313" key="6">
    <source>
        <dbReference type="Proteomes" id="UP000010878"/>
    </source>
</evidence>
<dbReference type="EMBL" id="CP003929">
    <property type="protein sequence ID" value="AGB39280.1"/>
    <property type="molecule type" value="Genomic_DNA"/>
</dbReference>
<name>L0K423_9EURY</name>
<dbReference type="HOGENOM" id="CLU_025996_0_9_2"/>
<dbReference type="PANTHER" id="PTHR43685">
    <property type="entry name" value="GLYCOSYLTRANSFERASE"/>
    <property type="match status" value="1"/>
</dbReference>
<dbReference type="PANTHER" id="PTHR43685:SF5">
    <property type="entry name" value="GLYCOSYLTRANSFERASE EPSE-RELATED"/>
    <property type="match status" value="1"/>
</dbReference>
<accession>L0K423</accession>
<dbReference type="OrthoDB" id="46222at2157"/>
<protein>
    <submittedName>
        <fullName evidence="5">Glycosyl transferase</fullName>
    </submittedName>
</protein>
<feature type="domain" description="Glycosyltransferase 2-like" evidence="4">
    <location>
        <begin position="14"/>
        <end position="148"/>
    </location>
</feature>
<dbReference type="InterPro" id="IPR050834">
    <property type="entry name" value="Glycosyltransf_2"/>
</dbReference>
<sequence>MMNARDGPRPTQFSVLIPVYEKNDASQVDDALESTISQTTPPDQMVVVVDGPVPTRVDETIHGWSSEHPETVDVVQLEENRGLENALNVGLERCDHELVARMDADDVSSETRFERQLEVFRRQPDVDVVGGYVGEFVDDPDQVSHVRTVPTAPAEIERFARFRSPINHPTVMYKKSQVQAAGGYRTIPGVGDYELWVRLLERGNVLRNVPAVLVYMRAGAEMYRRRGGIGYARTEFRLQKEFLERGFIPPRVFLLNVGLRIPLRLLPNGARRLLYSRFLR</sequence>
<dbReference type="STRING" id="694430.Natoc_3557"/>
<keyword evidence="6" id="KW-1185">Reference proteome</keyword>
<gene>
    <name evidence="5" type="ORF">Natoc_3557</name>
</gene>
<comment type="similarity">
    <text evidence="1">Belongs to the glycosyltransferase 2 family.</text>
</comment>
<dbReference type="InterPro" id="IPR029044">
    <property type="entry name" value="Nucleotide-diphossugar_trans"/>
</dbReference>
<keyword evidence="3 5" id="KW-0808">Transferase</keyword>
<dbReference type="GO" id="GO:0016757">
    <property type="term" value="F:glycosyltransferase activity"/>
    <property type="evidence" value="ECO:0007669"/>
    <property type="project" value="UniProtKB-KW"/>
</dbReference>
<organism evidence="5 6">
    <name type="scientific">Natronococcus occultus SP4</name>
    <dbReference type="NCBI Taxonomy" id="694430"/>
    <lineage>
        <taxon>Archaea</taxon>
        <taxon>Methanobacteriati</taxon>
        <taxon>Methanobacteriota</taxon>
        <taxon>Stenosarchaea group</taxon>
        <taxon>Halobacteria</taxon>
        <taxon>Halobacteriales</taxon>
        <taxon>Natrialbaceae</taxon>
        <taxon>Natronococcus</taxon>
    </lineage>
</organism>
<evidence type="ECO:0000313" key="5">
    <source>
        <dbReference type="EMBL" id="AGB39280.1"/>
    </source>
</evidence>
<dbReference type="eggNOG" id="arCOG01389">
    <property type="taxonomic scope" value="Archaea"/>
</dbReference>
<evidence type="ECO:0000256" key="2">
    <source>
        <dbReference type="ARBA" id="ARBA00022676"/>
    </source>
</evidence>
<reference evidence="5 6" key="1">
    <citation type="submission" date="2012-11" db="EMBL/GenBank/DDBJ databases">
        <title>FINISHED of Natronococcus occultus SP4, DSM 3396.</title>
        <authorList>
            <consortium name="DOE Joint Genome Institute"/>
            <person name="Eisen J."/>
            <person name="Huntemann M."/>
            <person name="Wei C.-L."/>
            <person name="Han J."/>
            <person name="Detter J.C."/>
            <person name="Han C."/>
            <person name="Tapia R."/>
            <person name="Chen A."/>
            <person name="Kyrpides N."/>
            <person name="Mavromatis K."/>
            <person name="Markowitz V."/>
            <person name="Szeto E."/>
            <person name="Ivanova N."/>
            <person name="Mikhailova N."/>
            <person name="Ovchinnikova G."/>
            <person name="Pagani I."/>
            <person name="Pati A."/>
            <person name="Goodwin L."/>
            <person name="Nordberg H.P."/>
            <person name="Cantor M.N."/>
            <person name="Hua S.X."/>
            <person name="Woyke T."/>
            <person name="Eisen J."/>
            <person name="Klenk H.-P."/>
            <person name="Klenk H.-P."/>
        </authorList>
    </citation>
    <scope>NUCLEOTIDE SEQUENCE [LARGE SCALE GENOMIC DNA]</scope>
    <source>
        <strain evidence="5 6">SP4</strain>
    </source>
</reference>
<proteinExistence type="inferred from homology"/>
<dbReference type="InterPro" id="IPR001173">
    <property type="entry name" value="Glyco_trans_2-like"/>
</dbReference>